<gene>
    <name evidence="1" type="ORF">BDV37DRAFT_282327</name>
</gene>
<dbReference type="RefSeq" id="XP_031942409.1">
    <property type="nucleotide sequence ID" value="XM_032087017.1"/>
</dbReference>
<name>A0A5N7DFB1_9EURO</name>
<evidence type="ECO:0000313" key="1">
    <source>
        <dbReference type="EMBL" id="KAE8405090.1"/>
    </source>
</evidence>
<dbReference type="Proteomes" id="UP000325579">
    <property type="component" value="Unassembled WGS sequence"/>
</dbReference>
<accession>A0A5N7DFB1</accession>
<dbReference type="OrthoDB" id="5386330at2759"/>
<sequence length="111" mass="12626">MRWSRNRGQLIRSLSDDINAEHRRMSDLIIAGILTLLLIDVPTTPSVFTNDAREILNRIHKFSPDQWAESKFASPAEWVLLGNIHQVAVDACFDQPYNFAMNMSLDDGGLR</sequence>
<dbReference type="AlphaFoldDB" id="A0A5N7DFB1"/>
<keyword evidence="2" id="KW-1185">Reference proteome</keyword>
<dbReference type="EMBL" id="ML736763">
    <property type="protein sequence ID" value="KAE8405090.1"/>
    <property type="molecule type" value="Genomic_DNA"/>
</dbReference>
<proteinExistence type="predicted"/>
<dbReference type="GeneID" id="43671708"/>
<evidence type="ECO:0000313" key="2">
    <source>
        <dbReference type="Proteomes" id="UP000325579"/>
    </source>
</evidence>
<reference evidence="1 2" key="1">
    <citation type="submission" date="2019-04" db="EMBL/GenBank/DDBJ databases">
        <authorList>
            <consortium name="DOE Joint Genome Institute"/>
            <person name="Mondo S."/>
            <person name="Kjaerbolling I."/>
            <person name="Vesth T."/>
            <person name="Frisvad J.C."/>
            <person name="Nybo J.L."/>
            <person name="Theobald S."/>
            <person name="Kildgaard S."/>
            <person name="Isbrandt T."/>
            <person name="Kuo A."/>
            <person name="Sato A."/>
            <person name="Lyhne E.K."/>
            <person name="Kogle M.E."/>
            <person name="Wiebenga A."/>
            <person name="Kun R.S."/>
            <person name="Lubbers R.J."/>
            <person name="Makela M.R."/>
            <person name="Barry K."/>
            <person name="Chovatia M."/>
            <person name="Clum A."/>
            <person name="Daum C."/>
            <person name="Haridas S."/>
            <person name="He G."/>
            <person name="LaButti K."/>
            <person name="Lipzen A."/>
            <person name="Riley R."/>
            <person name="Salamov A."/>
            <person name="Simmons B.A."/>
            <person name="Magnuson J.K."/>
            <person name="Henrissat B."/>
            <person name="Mortensen U.H."/>
            <person name="Larsen T.O."/>
            <person name="Devries R.P."/>
            <person name="Grigoriev I.V."/>
            <person name="Machida M."/>
            <person name="Baker S.E."/>
            <person name="Andersen M.R."/>
            <person name="Cantor M.N."/>
            <person name="Hua S.X."/>
        </authorList>
    </citation>
    <scope>NUCLEOTIDE SEQUENCE [LARGE SCALE GENOMIC DNA]</scope>
    <source>
        <strain evidence="1 2">CBS 119388</strain>
    </source>
</reference>
<organism evidence="1 2">
    <name type="scientific">Aspergillus pseudonomiae</name>
    <dbReference type="NCBI Taxonomy" id="1506151"/>
    <lineage>
        <taxon>Eukaryota</taxon>
        <taxon>Fungi</taxon>
        <taxon>Dikarya</taxon>
        <taxon>Ascomycota</taxon>
        <taxon>Pezizomycotina</taxon>
        <taxon>Eurotiomycetes</taxon>
        <taxon>Eurotiomycetidae</taxon>
        <taxon>Eurotiales</taxon>
        <taxon>Aspergillaceae</taxon>
        <taxon>Aspergillus</taxon>
        <taxon>Aspergillus subgen. Circumdati</taxon>
    </lineage>
</organism>
<accession>A0A5N6HIY4</accession>
<protein>
    <submittedName>
        <fullName evidence="1">Uncharacterized protein</fullName>
    </submittedName>
</protein>